<proteinExistence type="predicted"/>
<evidence type="ECO:0000256" key="1">
    <source>
        <dbReference type="SAM" id="MobiDB-lite"/>
    </source>
</evidence>
<evidence type="ECO:0000313" key="2">
    <source>
        <dbReference type="EnsemblPlants" id="OGLUM09G05440.2"/>
    </source>
</evidence>
<organism evidence="2">
    <name type="scientific">Oryza glumipatula</name>
    <dbReference type="NCBI Taxonomy" id="40148"/>
    <lineage>
        <taxon>Eukaryota</taxon>
        <taxon>Viridiplantae</taxon>
        <taxon>Streptophyta</taxon>
        <taxon>Embryophyta</taxon>
        <taxon>Tracheophyta</taxon>
        <taxon>Spermatophyta</taxon>
        <taxon>Magnoliopsida</taxon>
        <taxon>Liliopsida</taxon>
        <taxon>Poales</taxon>
        <taxon>Poaceae</taxon>
        <taxon>BOP clade</taxon>
        <taxon>Oryzoideae</taxon>
        <taxon>Oryzeae</taxon>
        <taxon>Oryzinae</taxon>
        <taxon>Oryza</taxon>
    </lineage>
</organism>
<accession>A0A0E0B139</accession>
<dbReference type="AlphaFoldDB" id="A0A0E0B139"/>
<sequence>MSKCTANIGHETYRIFIVNNGGKNYLAVDTSGNVVLVEDLERTQPSSNSYGRQACIYLLWYKLVVDKATGGGGSTTNQNFVLKNKSKPLVVKSSRPGDGRQRLDVVLGQLGRDVGERWTLEERHQGGCYINSGSYPNHIFTGVRGKTTVHLQEKHLAEPALSRWTFVPAEDADPRHTPDGGASLTLSRTAPHGVPQVLEPSGKMHTFTGDAGTSLGSAQSNQRKPVKGGRDSGRRRNP</sequence>
<feature type="compositionally biased region" description="Basic and acidic residues" evidence="1">
    <location>
        <begin position="228"/>
        <end position="238"/>
    </location>
</feature>
<feature type="compositionally biased region" description="Polar residues" evidence="1">
    <location>
        <begin position="214"/>
        <end position="223"/>
    </location>
</feature>
<name>A0A0E0B139_9ORYZ</name>
<keyword evidence="3" id="KW-1185">Reference proteome</keyword>
<reference evidence="2" key="1">
    <citation type="submission" date="2015-04" db="UniProtKB">
        <authorList>
            <consortium name="EnsemblPlants"/>
        </authorList>
    </citation>
    <scope>IDENTIFICATION</scope>
</reference>
<protein>
    <submittedName>
        <fullName evidence="2">Uncharacterized protein</fullName>
    </submittedName>
</protein>
<dbReference type="Proteomes" id="UP000026961">
    <property type="component" value="Chromosome 9"/>
</dbReference>
<dbReference type="HOGENOM" id="CLU_110890_0_0_1"/>
<dbReference type="EnsemblPlants" id="OGLUM09G05440.2">
    <property type="protein sequence ID" value="OGLUM09G05440.2"/>
    <property type="gene ID" value="OGLUM09G05440"/>
</dbReference>
<dbReference type="Gramene" id="OGLUM09G05440.2">
    <property type="protein sequence ID" value="OGLUM09G05440.2"/>
    <property type="gene ID" value="OGLUM09G05440"/>
</dbReference>
<reference evidence="2" key="2">
    <citation type="submission" date="2018-05" db="EMBL/GenBank/DDBJ databases">
        <title>OgluRS3 (Oryza glumaepatula Reference Sequence Version 3).</title>
        <authorList>
            <person name="Zhang J."/>
            <person name="Kudrna D."/>
            <person name="Lee S."/>
            <person name="Talag J."/>
            <person name="Welchert J."/>
            <person name="Wing R.A."/>
        </authorList>
    </citation>
    <scope>NUCLEOTIDE SEQUENCE [LARGE SCALE GENOMIC DNA]</scope>
</reference>
<evidence type="ECO:0000313" key="3">
    <source>
        <dbReference type="Proteomes" id="UP000026961"/>
    </source>
</evidence>
<feature type="region of interest" description="Disordered" evidence="1">
    <location>
        <begin position="169"/>
        <end position="238"/>
    </location>
</feature>